<name>A0AAD6RX19_9AGAR</name>
<evidence type="ECO:0000313" key="3">
    <source>
        <dbReference type="Proteomes" id="UP001218188"/>
    </source>
</evidence>
<dbReference type="Proteomes" id="UP001218188">
    <property type="component" value="Unassembled WGS sequence"/>
</dbReference>
<keyword evidence="3" id="KW-1185">Reference proteome</keyword>
<feature type="region of interest" description="Disordered" evidence="1">
    <location>
        <begin position="362"/>
        <end position="387"/>
    </location>
</feature>
<dbReference type="EMBL" id="JARJCM010000449">
    <property type="protein sequence ID" value="KAJ7016939.1"/>
    <property type="molecule type" value="Genomic_DNA"/>
</dbReference>
<gene>
    <name evidence="2" type="ORF">C8F04DRAFT_1018378</name>
</gene>
<proteinExistence type="predicted"/>
<feature type="compositionally biased region" description="Basic and acidic residues" evidence="1">
    <location>
        <begin position="1"/>
        <end position="11"/>
    </location>
</feature>
<evidence type="ECO:0000313" key="2">
    <source>
        <dbReference type="EMBL" id="KAJ7016939.1"/>
    </source>
</evidence>
<feature type="compositionally biased region" description="Pro residues" evidence="1">
    <location>
        <begin position="260"/>
        <end position="274"/>
    </location>
</feature>
<dbReference type="AlphaFoldDB" id="A0AAD6RX19"/>
<organism evidence="2 3">
    <name type="scientific">Mycena alexandri</name>
    <dbReference type="NCBI Taxonomy" id="1745969"/>
    <lineage>
        <taxon>Eukaryota</taxon>
        <taxon>Fungi</taxon>
        <taxon>Dikarya</taxon>
        <taxon>Basidiomycota</taxon>
        <taxon>Agaricomycotina</taxon>
        <taxon>Agaricomycetes</taxon>
        <taxon>Agaricomycetidae</taxon>
        <taxon>Agaricales</taxon>
        <taxon>Marasmiineae</taxon>
        <taxon>Mycenaceae</taxon>
        <taxon>Mycena</taxon>
    </lineage>
</organism>
<feature type="region of interest" description="Disordered" evidence="1">
    <location>
        <begin position="260"/>
        <end position="280"/>
    </location>
</feature>
<reference evidence="2" key="1">
    <citation type="submission" date="2023-03" db="EMBL/GenBank/DDBJ databases">
        <title>Massive genome expansion in bonnet fungi (Mycena s.s.) driven by repeated elements and novel gene families across ecological guilds.</title>
        <authorList>
            <consortium name="Lawrence Berkeley National Laboratory"/>
            <person name="Harder C.B."/>
            <person name="Miyauchi S."/>
            <person name="Viragh M."/>
            <person name="Kuo A."/>
            <person name="Thoen E."/>
            <person name="Andreopoulos B."/>
            <person name="Lu D."/>
            <person name="Skrede I."/>
            <person name="Drula E."/>
            <person name="Henrissat B."/>
            <person name="Morin E."/>
            <person name="Kohler A."/>
            <person name="Barry K."/>
            <person name="LaButti K."/>
            <person name="Morin E."/>
            <person name="Salamov A."/>
            <person name="Lipzen A."/>
            <person name="Mereny Z."/>
            <person name="Hegedus B."/>
            <person name="Baldrian P."/>
            <person name="Stursova M."/>
            <person name="Weitz H."/>
            <person name="Taylor A."/>
            <person name="Grigoriev I.V."/>
            <person name="Nagy L.G."/>
            <person name="Martin F."/>
            <person name="Kauserud H."/>
        </authorList>
    </citation>
    <scope>NUCLEOTIDE SEQUENCE</scope>
    <source>
        <strain evidence="2">CBHHK200</strain>
    </source>
</reference>
<sequence length="505" mass="54297">MEIHPDPDERPYFASSPNRPPMVTRIPEPRKPSGPPPAQAPDICGPGTAACRFLFPLRIGEQESKARIHFMELLQLAQRLNRILVLPNVGKSRMGACFKLDFEMYYDLERLEADLLTGPAGGVATMKLELFRRWVDAQAPGPSAQLVFISAKLDANANVTTTFYNDDLSIRVGSLDSNSNSNTDLPGCFAKFNALRLTAHAPLHIHLKRPAAPAHPIAASIIDALTRSDAHAAASPSSESAPDPDVLVLTYDLRLPIFPLPSPPPSPPTHPPTHQPQSQLQLHYAPRLHALATLLAPPPGTPYVAVHWRMESVAPALLPRCARALADTLDTLDTRSRWGSGGVSTVRTVWWASDYPGGLHRSGVSADGDGDGDAEGSRSAGKGVKPKSGTFRSVGALHAEAVGILGDALGEGGWEVLELTDARLAGLDLLDKGWGAEWLADAGVRAIVDKTIGMRATLFVSGAPGCARASSFTRQVLDERRAVFDRLKENEDELPALQNIVELFG</sequence>
<comment type="caution">
    <text evidence="2">The sequence shown here is derived from an EMBL/GenBank/DDBJ whole genome shotgun (WGS) entry which is preliminary data.</text>
</comment>
<evidence type="ECO:0000256" key="1">
    <source>
        <dbReference type="SAM" id="MobiDB-lite"/>
    </source>
</evidence>
<protein>
    <submittedName>
        <fullName evidence="2">Uncharacterized protein</fullName>
    </submittedName>
</protein>
<accession>A0AAD6RX19</accession>
<feature type="region of interest" description="Disordered" evidence="1">
    <location>
        <begin position="1"/>
        <end position="41"/>
    </location>
</feature>